<dbReference type="PANTHER" id="PTHR47577:SF1">
    <property type="entry name" value="THAP DOMAIN-CONTAINING PROTEIN 6"/>
    <property type="match status" value="1"/>
</dbReference>
<keyword evidence="3" id="KW-0862">Zinc</keyword>
<keyword evidence="4 5" id="KW-0238">DNA-binding</keyword>
<sequence>MPDFCAAYGCSNRRSLETRTRGITFHVFPKTGERRRQWEAALRRDGFVSCGRTLLCSDHFSCEDFDRTGQTVRLKDGVMPTVFNFPAHLQRPEAARSTTTSRRAEDEPQPNVVSILNVAKTREMVIDFRRVRTSPLPLCILGEDVAVVEDYKYLGVHLDNGLNWRINTDAVHKKGMSRLYFLRKLRSFNVCRKMLEIFYRSVVASALFFAAVCCSIRDGDTSRINKLIRKAGSVIGIKLDPFEAVLERRTLNRLLSIMDNPTHPLHLQLDSQRSSFSNRLLQLRHNSVQQITSGWKRTLCSIVSLEYNHVVHFTL</sequence>
<accession>A0ABD2HBX5</accession>
<evidence type="ECO:0000313" key="7">
    <source>
        <dbReference type="EMBL" id="KAL3063512.1"/>
    </source>
</evidence>
<evidence type="ECO:0000256" key="2">
    <source>
        <dbReference type="ARBA" id="ARBA00022771"/>
    </source>
</evidence>
<reference evidence="7 8" key="1">
    <citation type="journal article" date="2022" name="G3 (Bethesda)">
        <title>Evaluating Illumina-, Nanopore-, and PacBio-based genome assembly strategies with the bald notothen, Trematomus borchgrevinki.</title>
        <authorList>
            <person name="Rayamajhi N."/>
            <person name="Cheng C.C."/>
            <person name="Catchen J.M."/>
        </authorList>
    </citation>
    <scope>NUCLEOTIDE SEQUENCE [LARGE SCALE GENOMIC DNA]</scope>
    <source>
        <strain evidence="7">AGRC-2024</strain>
    </source>
</reference>
<dbReference type="SMART" id="SM00692">
    <property type="entry name" value="DM3"/>
    <property type="match status" value="1"/>
</dbReference>
<dbReference type="GO" id="GO:0008270">
    <property type="term" value="F:zinc ion binding"/>
    <property type="evidence" value="ECO:0007669"/>
    <property type="project" value="UniProtKB-KW"/>
</dbReference>
<gene>
    <name evidence="7" type="ORF">OYC64_003142</name>
</gene>
<dbReference type="Gene3D" id="6.20.210.20">
    <property type="entry name" value="THAP domain"/>
    <property type="match status" value="1"/>
</dbReference>
<feature type="domain" description="THAP-type" evidence="6">
    <location>
        <begin position="1"/>
        <end position="83"/>
    </location>
</feature>
<evidence type="ECO:0000256" key="3">
    <source>
        <dbReference type="ARBA" id="ARBA00022833"/>
    </source>
</evidence>
<dbReference type="Proteomes" id="UP001619887">
    <property type="component" value="Unassembled WGS sequence"/>
</dbReference>
<evidence type="ECO:0000256" key="1">
    <source>
        <dbReference type="ARBA" id="ARBA00022723"/>
    </source>
</evidence>
<evidence type="ECO:0000313" key="8">
    <source>
        <dbReference type="Proteomes" id="UP001619887"/>
    </source>
</evidence>
<evidence type="ECO:0000256" key="5">
    <source>
        <dbReference type="PROSITE-ProRule" id="PRU00309"/>
    </source>
</evidence>
<keyword evidence="1" id="KW-0479">Metal-binding</keyword>
<evidence type="ECO:0000259" key="6">
    <source>
        <dbReference type="PROSITE" id="PS50950"/>
    </source>
</evidence>
<evidence type="ECO:0000256" key="4">
    <source>
        <dbReference type="ARBA" id="ARBA00023125"/>
    </source>
</evidence>
<dbReference type="SMART" id="SM00980">
    <property type="entry name" value="THAP"/>
    <property type="match status" value="1"/>
</dbReference>
<name>A0ABD2HBX5_PAGBO</name>
<protein>
    <recommendedName>
        <fullName evidence="6">THAP-type domain-containing protein</fullName>
    </recommendedName>
</protein>
<dbReference type="InterPro" id="IPR038441">
    <property type="entry name" value="THAP_Znf_sf"/>
</dbReference>
<keyword evidence="8" id="KW-1185">Reference proteome</keyword>
<dbReference type="SUPFAM" id="SSF57716">
    <property type="entry name" value="Glucocorticoid receptor-like (DNA-binding domain)"/>
    <property type="match status" value="1"/>
</dbReference>
<proteinExistence type="predicted"/>
<dbReference type="InterPro" id="IPR015095">
    <property type="entry name" value="AlkB_hom8_N"/>
</dbReference>
<reference evidence="7 8" key="2">
    <citation type="journal article" date="2024" name="G3 (Bethesda)">
        <title>The genome of the cryopelagic Antarctic bald notothen, Trematomus borchgrevinki.</title>
        <authorList>
            <person name="Rayamajhi N."/>
            <person name="Rivera-Colon A.G."/>
            <person name="Minhas B.F."/>
            <person name="Cheng C.C."/>
            <person name="Catchen J.M."/>
        </authorList>
    </citation>
    <scope>NUCLEOTIDE SEQUENCE [LARGE SCALE GENOMIC DNA]</scope>
    <source>
        <strain evidence="7">AGRC-2024</strain>
    </source>
</reference>
<dbReference type="InterPro" id="IPR006612">
    <property type="entry name" value="THAP_Znf"/>
</dbReference>
<organism evidence="7 8">
    <name type="scientific">Pagothenia borchgrevinki</name>
    <name type="common">Bald rockcod</name>
    <name type="synonym">Trematomus borchgrevinki</name>
    <dbReference type="NCBI Taxonomy" id="8213"/>
    <lineage>
        <taxon>Eukaryota</taxon>
        <taxon>Metazoa</taxon>
        <taxon>Chordata</taxon>
        <taxon>Craniata</taxon>
        <taxon>Vertebrata</taxon>
        <taxon>Euteleostomi</taxon>
        <taxon>Actinopterygii</taxon>
        <taxon>Neopterygii</taxon>
        <taxon>Teleostei</taxon>
        <taxon>Neoteleostei</taxon>
        <taxon>Acanthomorphata</taxon>
        <taxon>Eupercaria</taxon>
        <taxon>Perciformes</taxon>
        <taxon>Notothenioidei</taxon>
        <taxon>Nototheniidae</taxon>
        <taxon>Pagothenia</taxon>
    </lineage>
</organism>
<dbReference type="GO" id="GO:0003677">
    <property type="term" value="F:DNA binding"/>
    <property type="evidence" value="ECO:0007669"/>
    <property type="project" value="UniProtKB-UniRule"/>
</dbReference>
<keyword evidence="2 5" id="KW-0863">Zinc-finger</keyword>
<dbReference type="PROSITE" id="PS50950">
    <property type="entry name" value="ZF_THAP"/>
    <property type="match status" value="1"/>
</dbReference>
<dbReference type="AlphaFoldDB" id="A0ABD2HBX5"/>
<dbReference type="EMBL" id="JBIYXZ010002071">
    <property type="protein sequence ID" value="KAL3063512.1"/>
    <property type="molecule type" value="Genomic_DNA"/>
</dbReference>
<dbReference type="Pfam" id="PF09004">
    <property type="entry name" value="ALKBH8_N"/>
    <property type="match status" value="1"/>
</dbReference>
<dbReference type="Pfam" id="PF05485">
    <property type="entry name" value="THAP"/>
    <property type="match status" value="1"/>
</dbReference>
<dbReference type="PANTHER" id="PTHR47577">
    <property type="entry name" value="THAP DOMAIN-CONTAINING PROTEIN 6"/>
    <property type="match status" value="1"/>
</dbReference>
<comment type="caution">
    <text evidence="7">The sequence shown here is derived from an EMBL/GenBank/DDBJ whole genome shotgun (WGS) entry which is preliminary data.</text>
</comment>